<reference evidence="1" key="1">
    <citation type="submission" date="2024-05" db="EMBL/GenBank/DDBJ databases">
        <title>30 novel species of actinomycetes from the DSMZ collection.</title>
        <authorList>
            <person name="Nouioui I."/>
        </authorList>
    </citation>
    <scope>NUCLEOTIDE SEQUENCE</scope>
    <source>
        <strain evidence="1">DSM 40712</strain>
    </source>
</reference>
<accession>A0ABU3AY13</accession>
<dbReference type="EMBL" id="JAVRFH010000052">
    <property type="protein sequence ID" value="MDT0615064.1"/>
    <property type="molecule type" value="Genomic_DNA"/>
</dbReference>
<sequence length="213" mass="23666">MAGIGTLMFTGVATYYGAMVSRDQLGQSREDAERKRLDQASRVGTWVEYAADGGVQLHLANPTPDPVLSVEMVIEATIDDKDDDEYDGDDIEDKVELRVYYSLRPFDLPPCSEMVFDPDTWKYTADQQVDAENPTPALPAEAGWKRQPPPDHLFVAMLGYTDHSQRTWWWENGKPGSNPNGAYTLYEANNYGTGGFTRMATVRRTASCGAPVS</sequence>
<comment type="caution">
    <text evidence="1">The sequence shown here is derived from an EMBL/GenBank/DDBJ whole genome shotgun (WGS) entry which is preliminary data.</text>
</comment>
<evidence type="ECO:0000313" key="2">
    <source>
        <dbReference type="Proteomes" id="UP001180724"/>
    </source>
</evidence>
<name>A0ABU3AY13_9ACTN</name>
<proteinExistence type="predicted"/>
<gene>
    <name evidence="1" type="ORF">RM812_33415</name>
</gene>
<evidence type="ECO:0008006" key="3">
    <source>
        <dbReference type="Google" id="ProtNLM"/>
    </source>
</evidence>
<keyword evidence="2" id="KW-1185">Reference proteome</keyword>
<dbReference type="RefSeq" id="WP_311581282.1">
    <property type="nucleotide sequence ID" value="NZ_JAVRFH010000052.1"/>
</dbReference>
<evidence type="ECO:0000313" key="1">
    <source>
        <dbReference type="EMBL" id="MDT0615064.1"/>
    </source>
</evidence>
<organism evidence="1 2">
    <name type="scientific">Streptomyces lancefieldiae</name>
    <dbReference type="NCBI Taxonomy" id="3075520"/>
    <lineage>
        <taxon>Bacteria</taxon>
        <taxon>Bacillati</taxon>
        <taxon>Actinomycetota</taxon>
        <taxon>Actinomycetes</taxon>
        <taxon>Kitasatosporales</taxon>
        <taxon>Streptomycetaceae</taxon>
        <taxon>Streptomyces</taxon>
    </lineage>
</organism>
<dbReference type="Proteomes" id="UP001180724">
    <property type="component" value="Unassembled WGS sequence"/>
</dbReference>
<protein>
    <recommendedName>
        <fullName evidence="3">Secreted protein</fullName>
    </recommendedName>
</protein>